<evidence type="ECO:0000313" key="12">
    <source>
        <dbReference type="Proteomes" id="UP000694398"/>
    </source>
</evidence>
<sequence length="134" mass="14249">MSLLCSLLLALALAAAPGVQGACPAPADLKSEDGSRTCAKLYDKSDPYYDNCCAGSVLSVGPDADLPYLPSDWANTASSIVVAQRCELTVWSRAGKGGKSRKFTSGAYPRLEEFRKGILGNWSNTIAGLYCRCY</sequence>
<protein>
    <recommendedName>
        <fullName evidence="9">Syncollin</fullName>
    </recommendedName>
</protein>
<evidence type="ECO:0000256" key="9">
    <source>
        <dbReference type="ARBA" id="ARBA00074712"/>
    </source>
</evidence>
<reference evidence="11" key="1">
    <citation type="submission" date="2025-08" db="UniProtKB">
        <authorList>
            <consortium name="Ensembl"/>
        </authorList>
    </citation>
    <scope>IDENTIFICATION</scope>
</reference>
<evidence type="ECO:0000256" key="2">
    <source>
        <dbReference type="ARBA" id="ARBA00022729"/>
    </source>
</evidence>
<evidence type="ECO:0000313" key="11">
    <source>
        <dbReference type="Ensembl" id="ENSCLAP00000021748.1"/>
    </source>
</evidence>
<proteinExistence type="predicted"/>
<evidence type="ECO:0000256" key="4">
    <source>
        <dbReference type="ARBA" id="ARBA00023157"/>
    </source>
</evidence>
<evidence type="ECO:0000256" key="7">
    <source>
        <dbReference type="ARBA" id="ARBA00057037"/>
    </source>
</evidence>
<keyword evidence="1" id="KW-0268">Exocytosis</keyword>
<dbReference type="PANTHER" id="PTHR17503">
    <property type="entry name" value="SYNCOLLIN"/>
    <property type="match status" value="1"/>
</dbReference>
<dbReference type="Gene3D" id="2.60.20.10">
    <property type="entry name" value="Crystallins"/>
    <property type="match status" value="1"/>
</dbReference>
<name>A0A8C2VX47_CHILA</name>
<dbReference type="GO" id="GO:0042589">
    <property type="term" value="C:zymogen granule membrane"/>
    <property type="evidence" value="ECO:0007669"/>
    <property type="project" value="UniProtKB-SubCell"/>
</dbReference>
<feature type="chain" id="PRO_5034128950" description="Syncollin" evidence="10">
    <location>
        <begin position="22"/>
        <end position="134"/>
    </location>
</feature>
<dbReference type="GeneTree" id="ENSGT00390000014835"/>
<keyword evidence="12" id="KW-1185">Reference proteome</keyword>
<evidence type="ECO:0000256" key="8">
    <source>
        <dbReference type="ARBA" id="ARBA00060468"/>
    </source>
</evidence>
<keyword evidence="2 10" id="KW-0732">Signal</keyword>
<dbReference type="Ensembl" id="ENSCLAT00000021951.1">
    <property type="protein sequence ID" value="ENSCLAP00000021748.1"/>
    <property type="gene ID" value="ENSCLAG00000014890.1"/>
</dbReference>
<reference evidence="11" key="2">
    <citation type="submission" date="2025-09" db="UniProtKB">
        <authorList>
            <consortium name="Ensembl"/>
        </authorList>
    </citation>
    <scope>IDENTIFICATION</scope>
</reference>
<comment type="function">
    <text evidence="7">Functions in exocytosis in pancreatic acinar cells regulating the fusion of zymogen granules with each other. May have a pore-forming activity on membranes and regulate exocytosis in other exocrine tissues.</text>
</comment>
<evidence type="ECO:0000256" key="3">
    <source>
        <dbReference type="ARBA" id="ARBA00023136"/>
    </source>
</evidence>
<evidence type="ECO:0000256" key="6">
    <source>
        <dbReference type="ARBA" id="ARBA00037795"/>
    </source>
</evidence>
<keyword evidence="5" id="KW-0968">Cytoplasmic vesicle</keyword>
<feature type="signal peptide" evidence="10">
    <location>
        <begin position="1"/>
        <end position="21"/>
    </location>
</feature>
<gene>
    <name evidence="11" type="primary">SYCN</name>
</gene>
<dbReference type="PANTHER" id="PTHR17503:SF0">
    <property type="entry name" value="SYNCOLLIN"/>
    <property type="match status" value="1"/>
</dbReference>
<keyword evidence="4" id="KW-1015">Disulfide bond</keyword>
<dbReference type="FunFam" id="2.60.20.10:FF:000014">
    <property type="entry name" value="Syncollin"/>
    <property type="match status" value="1"/>
</dbReference>
<dbReference type="AlphaFoldDB" id="A0A8C2VX47"/>
<dbReference type="InterPro" id="IPR028137">
    <property type="entry name" value="Syncollin"/>
</dbReference>
<evidence type="ECO:0000256" key="1">
    <source>
        <dbReference type="ARBA" id="ARBA00022483"/>
    </source>
</evidence>
<accession>A0A8C2VX47</accession>
<dbReference type="OMA" id="ALYCRCS"/>
<comment type="subcellular location">
    <subcellularLocation>
        <location evidence="6">Zymogen granule lumen</location>
    </subcellularLocation>
    <subcellularLocation>
        <location evidence="8">Zymogen granule membrane</location>
        <topology evidence="8">Peripheral membrane protein</topology>
        <orientation evidence="8">Lumenal side</orientation>
    </subcellularLocation>
</comment>
<dbReference type="Proteomes" id="UP000694398">
    <property type="component" value="Unassembled WGS sequence"/>
</dbReference>
<dbReference type="Pfam" id="PF15138">
    <property type="entry name" value="Syncollin"/>
    <property type="match status" value="1"/>
</dbReference>
<evidence type="ECO:0000256" key="5">
    <source>
        <dbReference type="ARBA" id="ARBA00023329"/>
    </source>
</evidence>
<keyword evidence="3" id="KW-0472">Membrane</keyword>
<evidence type="ECO:0000256" key="10">
    <source>
        <dbReference type="SAM" id="SignalP"/>
    </source>
</evidence>
<organism evidence="11 12">
    <name type="scientific">Chinchilla lanigera</name>
    <name type="common">Long-tailed chinchilla</name>
    <name type="synonym">Chinchilla villidera</name>
    <dbReference type="NCBI Taxonomy" id="34839"/>
    <lineage>
        <taxon>Eukaryota</taxon>
        <taxon>Metazoa</taxon>
        <taxon>Chordata</taxon>
        <taxon>Craniata</taxon>
        <taxon>Vertebrata</taxon>
        <taxon>Euteleostomi</taxon>
        <taxon>Mammalia</taxon>
        <taxon>Eutheria</taxon>
        <taxon>Euarchontoglires</taxon>
        <taxon>Glires</taxon>
        <taxon>Rodentia</taxon>
        <taxon>Hystricomorpha</taxon>
        <taxon>Chinchillidae</taxon>
        <taxon>Chinchilla</taxon>
    </lineage>
</organism>
<dbReference type="GO" id="GO:0006887">
    <property type="term" value="P:exocytosis"/>
    <property type="evidence" value="ECO:0007669"/>
    <property type="project" value="UniProtKB-KW"/>
</dbReference>